<feature type="compositionally biased region" description="Polar residues" evidence="1">
    <location>
        <begin position="894"/>
        <end position="903"/>
    </location>
</feature>
<feature type="region of interest" description="Disordered" evidence="1">
    <location>
        <begin position="871"/>
        <end position="928"/>
    </location>
</feature>
<feature type="compositionally biased region" description="Basic and acidic residues" evidence="1">
    <location>
        <begin position="904"/>
        <end position="914"/>
    </location>
</feature>
<proteinExistence type="predicted"/>
<sequence>MRRGTDGLPPHGPPYSPPCIRPARPSDLGPRGRTDAAAAAALDLLQRDPADVLVRGRAGGGLAGGAAATRRSRPSAAQLARERYTQLLQQQAPPDLLDLDSPVAAPGSPALAAPPGPGGAAGAPLAAAGSRAVPAAAGPLAPQSAASSDVFQGETVSARYAPDGRFYWARVVQAYMRQGASLVDVAWLRPHAGASEAEAAQYLIGQGRAATLDEAHYQNGLRVGVDVHRGAQPPAPAVGSVGPAPPAWAAAGSPAGGPDLGALAPDLLDLQAGPPESAQARDVAAAGLLGLQPAPALLGLQPVVLAPGAGHCGPSVPSGAPPPMAHSAANGFPAGVPAQPPSGGGLGAASGAVTFASAAPSASPAAAAAPAPGERFSFVADMLCEARTEAPLPPASAREAASGPTQSWSKDQLAKQRRAGNHMITVVAAIGGFVTKQGNLAAAIPASKEELAGASGIWLKPRELAPESTAAADEGDCDAVANASRAAGGDAGERVADVEVRVEELRELEKLLQGIAELRGKPRDAFDRFATAGARAWKIEGGGESGWAGEAHAGALLSDIEKRIPKVTRVAQLPEKALAGVASESLPPMFIGTMGEIKASRDNVLELAQNFGLHGAASRAGQFFTDDEKTKFAIVGYSISRLFAVLSAESFVRGQRTWNYAPQATPVRAQWEASPSCRFGFGPHDQTPRSSRSQREQLQAIRERLLLEEDEAPLVQAETPHQDRRDPLTHPQVPRQGASHPHSLPRLANTSPLALGLTRQPGSRPPSSAGDPQVVKWRHCLSSGLSSDFREEQAYDDEFIGLYAEAEDFRMQTPPPSQRAAQLARLSASFPQNDGLYGGQAPEEISVPEDCGFLPSAAKSPLFEGLRVDSALPLPGTRRPRGKHVLADPKPGNETETTACTSNDQKDPAERPRQEPSLFGLLDSLLGV</sequence>
<reference evidence="2" key="1">
    <citation type="submission" date="2023-10" db="EMBL/GenBank/DDBJ databases">
        <authorList>
            <person name="Chen Y."/>
            <person name="Shah S."/>
            <person name="Dougan E. K."/>
            <person name="Thang M."/>
            <person name="Chan C."/>
        </authorList>
    </citation>
    <scope>NUCLEOTIDE SEQUENCE [LARGE SCALE GENOMIC DNA]</scope>
</reference>
<comment type="caution">
    <text evidence="2">The sequence shown here is derived from an EMBL/GenBank/DDBJ whole genome shotgun (WGS) entry which is preliminary data.</text>
</comment>
<feature type="region of interest" description="Disordered" evidence="1">
    <location>
        <begin position="390"/>
        <end position="409"/>
    </location>
</feature>
<evidence type="ECO:0008006" key="4">
    <source>
        <dbReference type="Google" id="ProtNLM"/>
    </source>
</evidence>
<accession>A0ABN9RT35</accession>
<evidence type="ECO:0000256" key="1">
    <source>
        <dbReference type="SAM" id="MobiDB-lite"/>
    </source>
</evidence>
<gene>
    <name evidence="2" type="ORF">PCOR1329_LOCUS23338</name>
</gene>
<feature type="region of interest" description="Disordered" evidence="1">
    <location>
        <begin position="709"/>
        <end position="774"/>
    </location>
</feature>
<protein>
    <recommendedName>
        <fullName evidence="4">Tudor domain-containing protein</fullName>
    </recommendedName>
</protein>
<feature type="compositionally biased region" description="Low complexity" evidence="1">
    <location>
        <begin position="96"/>
        <end position="111"/>
    </location>
</feature>
<keyword evidence="3" id="KW-1185">Reference proteome</keyword>
<dbReference type="Proteomes" id="UP001189429">
    <property type="component" value="Unassembled WGS sequence"/>
</dbReference>
<feature type="region of interest" description="Disordered" evidence="1">
    <location>
        <begin position="675"/>
        <end position="697"/>
    </location>
</feature>
<feature type="region of interest" description="Disordered" evidence="1">
    <location>
        <begin position="1"/>
        <end position="35"/>
    </location>
</feature>
<feature type="region of interest" description="Disordered" evidence="1">
    <location>
        <begin position="96"/>
        <end position="125"/>
    </location>
</feature>
<organism evidence="2 3">
    <name type="scientific">Prorocentrum cordatum</name>
    <dbReference type="NCBI Taxonomy" id="2364126"/>
    <lineage>
        <taxon>Eukaryota</taxon>
        <taxon>Sar</taxon>
        <taxon>Alveolata</taxon>
        <taxon>Dinophyceae</taxon>
        <taxon>Prorocentrales</taxon>
        <taxon>Prorocentraceae</taxon>
        <taxon>Prorocentrum</taxon>
    </lineage>
</organism>
<name>A0ABN9RT35_9DINO</name>
<evidence type="ECO:0000313" key="3">
    <source>
        <dbReference type="Proteomes" id="UP001189429"/>
    </source>
</evidence>
<evidence type="ECO:0000313" key="2">
    <source>
        <dbReference type="EMBL" id="CAK0822279.1"/>
    </source>
</evidence>
<dbReference type="EMBL" id="CAUYUJ010007891">
    <property type="protein sequence ID" value="CAK0822279.1"/>
    <property type="molecule type" value="Genomic_DNA"/>
</dbReference>
<feature type="compositionally biased region" description="Pro residues" evidence="1">
    <location>
        <begin position="10"/>
        <end position="20"/>
    </location>
</feature>